<dbReference type="InterPro" id="IPR002734">
    <property type="entry name" value="RibDG_C"/>
</dbReference>
<dbReference type="Gene3D" id="3.40.430.10">
    <property type="entry name" value="Dihydrofolate Reductase, subunit A"/>
    <property type="match status" value="1"/>
</dbReference>
<dbReference type="InterPro" id="IPR050765">
    <property type="entry name" value="Riboflavin_Biosynth_HTPR"/>
</dbReference>
<proteinExistence type="predicted"/>
<organism evidence="5 6">
    <name type="scientific">Saxibacter everestensis</name>
    <dbReference type="NCBI Taxonomy" id="2909229"/>
    <lineage>
        <taxon>Bacteria</taxon>
        <taxon>Bacillati</taxon>
        <taxon>Actinomycetota</taxon>
        <taxon>Actinomycetes</taxon>
        <taxon>Micrococcales</taxon>
        <taxon>Brevibacteriaceae</taxon>
        <taxon>Saxibacter</taxon>
    </lineage>
</organism>
<sequence length="269" mass="28632">MDADASTKQTTLHQLLPLSGAGREVARSQDEASLVALYREGTGWAERSRWLRCNMVSTIDGAAMGSDGLSGSISGKADKRVFSVLRSVADAVVVGSGTINAERYTLLSAKPAHRQQRLDAGQDVVPTLVIVSSRANVDLDHLLSAGSSPLVVLTSATADRKRLDAIRDRAGSDSVLPVGDESVDLRRGLDALAERGLVQLLSEGGPRTLTAFAREGLLDELDLTLSPRLSGGNAGRILDGYPLDTRLAQHTLLTGDDALIGRWLTLRDR</sequence>
<dbReference type="InterPro" id="IPR024072">
    <property type="entry name" value="DHFR-like_dom_sf"/>
</dbReference>
<dbReference type="Proteomes" id="UP001209083">
    <property type="component" value="Chromosome"/>
</dbReference>
<evidence type="ECO:0000256" key="2">
    <source>
        <dbReference type="ARBA" id="ARBA00022857"/>
    </source>
</evidence>
<evidence type="ECO:0000313" key="5">
    <source>
        <dbReference type="EMBL" id="WGW13367.1"/>
    </source>
</evidence>
<name>A0ABY8QWF5_9MICO</name>
<reference evidence="5 6" key="1">
    <citation type="submission" date="2023-05" db="EMBL/GenBank/DDBJ databases">
        <title>Lithophilousrod everest ZFBP1038 complete genpme.</title>
        <authorList>
            <person name="Tian M."/>
        </authorList>
    </citation>
    <scope>NUCLEOTIDE SEQUENCE [LARGE SCALE GENOMIC DNA]</scope>
    <source>
        <strain evidence="5 6">ZFBP1038</strain>
    </source>
</reference>
<dbReference type="SUPFAM" id="SSF53597">
    <property type="entry name" value="Dihydrofolate reductase-like"/>
    <property type="match status" value="1"/>
</dbReference>
<keyword evidence="2" id="KW-0521">NADP</keyword>
<evidence type="ECO:0000256" key="1">
    <source>
        <dbReference type="ARBA" id="ARBA00005104"/>
    </source>
</evidence>
<evidence type="ECO:0000256" key="3">
    <source>
        <dbReference type="ARBA" id="ARBA00023002"/>
    </source>
</evidence>
<protein>
    <submittedName>
        <fullName evidence="5">Dihydrofolate reductase family protein</fullName>
    </submittedName>
</protein>
<comment type="pathway">
    <text evidence="1">Cofactor biosynthesis; riboflavin biosynthesis.</text>
</comment>
<evidence type="ECO:0000259" key="4">
    <source>
        <dbReference type="Pfam" id="PF01872"/>
    </source>
</evidence>
<dbReference type="Pfam" id="PF01872">
    <property type="entry name" value="RibD_C"/>
    <property type="match status" value="1"/>
</dbReference>
<accession>A0ABY8QWF5</accession>
<feature type="domain" description="Bacterial bifunctional deaminase-reductase C-terminal" evidence="4">
    <location>
        <begin position="49"/>
        <end position="250"/>
    </location>
</feature>
<dbReference type="PANTHER" id="PTHR38011">
    <property type="entry name" value="DIHYDROFOLATE REDUCTASE FAMILY PROTEIN (AFU_ORTHOLOGUE AFUA_8G06820)"/>
    <property type="match status" value="1"/>
</dbReference>
<dbReference type="EMBL" id="CP090958">
    <property type="protein sequence ID" value="WGW13367.1"/>
    <property type="molecule type" value="Genomic_DNA"/>
</dbReference>
<gene>
    <name evidence="5" type="ORF">LWF01_06270</name>
</gene>
<keyword evidence="6" id="KW-1185">Reference proteome</keyword>
<evidence type="ECO:0000313" key="6">
    <source>
        <dbReference type="Proteomes" id="UP001209083"/>
    </source>
</evidence>
<dbReference type="RefSeq" id="WP_349640186.1">
    <property type="nucleotide sequence ID" value="NZ_CP090958.1"/>
</dbReference>
<dbReference type="PANTHER" id="PTHR38011:SF7">
    <property type="entry name" value="2,5-DIAMINO-6-RIBOSYLAMINO-4(3H)-PYRIMIDINONE 5'-PHOSPHATE REDUCTASE"/>
    <property type="match status" value="1"/>
</dbReference>
<keyword evidence="3" id="KW-0560">Oxidoreductase</keyword>